<dbReference type="EMBL" id="VSRR010038738">
    <property type="protein sequence ID" value="MPC74343.1"/>
    <property type="molecule type" value="Genomic_DNA"/>
</dbReference>
<comment type="caution">
    <text evidence="1">The sequence shown here is derived from an EMBL/GenBank/DDBJ whole genome shotgun (WGS) entry which is preliminary data.</text>
</comment>
<sequence length="102" mass="11654">MHNEAISCSDTDAVGLAKVMKRRKLADEELCLINGTHQYTRRRRLLCLLNVTSRGLKIRLPPHMDVIGHLLYIKPQPRETADGHEEQVGVALLRCADQRRLE</sequence>
<proteinExistence type="predicted"/>
<protein>
    <submittedName>
        <fullName evidence="1">Uncharacterized protein</fullName>
    </submittedName>
</protein>
<dbReference type="Proteomes" id="UP000324222">
    <property type="component" value="Unassembled WGS sequence"/>
</dbReference>
<evidence type="ECO:0000313" key="2">
    <source>
        <dbReference type="Proteomes" id="UP000324222"/>
    </source>
</evidence>
<gene>
    <name evidence="1" type="ORF">E2C01_068701</name>
</gene>
<dbReference type="AlphaFoldDB" id="A0A5B7HWL7"/>
<reference evidence="1 2" key="1">
    <citation type="submission" date="2019-05" db="EMBL/GenBank/DDBJ databases">
        <title>Another draft genome of Portunus trituberculatus and its Hox gene families provides insights of decapod evolution.</title>
        <authorList>
            <person name="Jeong J.-H."/>
            <person name="Song I."/>
            <person name="Kim S."/>
            <person name="Choi T."/>
            <person name="Kim D."/>
            <person name="Ryu S."/>
            <person name="Kim W."/>
        </authorList>
    </citation>
    <scope>NUCLEOTIDE SEQUENCE [LARGE SCALE GENOMIC DNA]</scope>
    <source>
        <tissue evidence="1">Muscle</tissue>
    </source>
</reference>
<keyword evidence="2" id="KW-1185">Reference proteome</keyword>
<name>A0A5B7HWL7_PORTR</name>
<evidence type="ECO:0000313" key="1">
    <source>
        <dbReference type="EMBL" id="MPC74343.1"/>
    </source>
</evidence>
<accession>A0A5B7HWL7</accession>
<organism evidence="1 2">
    <name type="scientific">Portunus trituberculatus</name>
    <name type="common">Swimming crab</name>
    <name type="synonym">Neptunus trituberculatus</name>
    <dbReference type="NCBI Taxonomy" id="210409"/>
    <lineage>
        <taxon>Eukaryota</taxon>
        <taxon>Metazoa</taxon>
        <taxon>Ecdysozoa</taxon>
        <taxon>Arthropoda</taxon>
        <taxon>Crustacea</taxon>
        <taxon>Multicrustacea</taxon>
        <taxon>Malacostraca</taxon>
        <taxon>Eumalacostraca</taxon>
        <taxon>Eucarida</taxon>
        <taxon>Decapoda</taxon>
        <taxon>Pleocyemata</taxon>
        <taxon>Brachyura</taxon>
        <taxon>Eubrachyura</taxon>
        <taxon>Portunoidea</taxon>
        <taxon>Portunidae</taxon>
        <taxon>Portuninae</taxon>
        <taxon>Portunus</taxon>
    </lineage>
</organism>